<evidence type="ECO:0000313" key="12">
    <source>
        <dbReference type="Proteomes" id="UP001359559"/>
    </source>
</evidence>
<evidence type="ECO:0000313" key="11">
    <source>
        <dbReference type="EMBL" id="KAK7303258.1"/>
    </source>
</evidence>
<evidence type="ECO:0000256" key="2">
    <source>
        <dbReference type="ARBA" id="ARBA00004733"/>
    </source>
</evidence>
<name>A0AAN9PMH7_CLITE</name>
<evidence type="ECO:0000256" key="7">
    <source>
        <dbReference type="ARBA" id="ARBA00023141"/>
    </source>
</evidence>
<dbReference type="EMBL" id="JAYKXN010000003">
    <property type="protein sequence ID" value="KAK7303258.1"/>
    <property type="molecule type" value="Genomic_DNA"/>
</dbReference>
<comment type="pathway">
    <text evidence="2">Amino-acid biosynthesis; L-tryptophan biosynthesis; L-tryptophan from chorismate: step 5/5.</text>
</comment>
<protein>
    <recommendedName>
        <fullName evidence="3">tryptophan synthase</fullName>
        <ecNumber evidence="3">4.2.1.20</ecNumber>
    </recommendedName>
</protein>
<dbReference type="GO" id="GO:0005737">
    <property type="term" value="C:cytoplasm"/>
    <property type="evidence" value="ECO:0007669"/>
    <property type="project" value="TreeGrafter"/>
</dbReference>
<dbReference type="PANTHER" id="PTHR48077">
    <property type="entry name" value="TRYPTOPHAN SYNTHASE-RELATED"/>
    <property type="match status" value="1"/>
</dbReference>
<dbReference type="GO" id="GO:0004834">
    <property type="term" value="F:tryptophan synthase activity"/>
    <property type="evidence" value="ECO:0007669"/>
    <property type="project" value="UniProtKB-EC"/>
</dbReference>
<feature type="domain" description="Tryptophan synthase beta chain-like PALP" evidence="10">
    <location>
        <begin position="31"/>
        <end position="102"/>
    </location>
</feature>
<reference evidence="11 12" key="1">
    <citation type="submission" date="2024-01" db="EMBL/GenBank/DDBJ databases">
        <title>The genomes of 5 underutilized Papilionoideae crops provide insights into root nodulation and disease resistance.</title>
        <authorList>
            <person name="Yuan L."/>
        </authorList>
    </citation>
    <scope>NUCLEOTIDE SEQUENCE [LARGE SCALE GENOMIC DNA]</scope>
    <source>
        <strain evidence="11">LY-2023</strain>
        <tissue evidence="11">Leaf</tissue>
    </source>
</reference>
<accession>A0AAN9PMH7</accession>
<proteinExistence type="predicted"/>
<evidence type="ECO:0000256" key="3">
    <source>
        <dbReference type="ARBA" id="ARBA00012043"/>
    </source>
</evidence>
<evidence type="ECO:0000256" key="9">
    <source>
        <dbReference type="ARBA" id="ARBA00049047"/>
    </source>
</evidence>
<sequence>MKTFSFYEENVNAYLQRPKKFPTFAERASFGEGPHVYLKREDLNHTGAHKINNAVAQALLTKRLGKMRVIAETGAGQHGVATATVCARFGLQCVVYMGAQDMERQALISSNPLQIQPPQFCNMSH</sequence>
<comment type="caution">
    <text evidence="11">The sequence shown here is derived from an EMBL/GenBank/DDBJ whole genome shotgun (WGS) entry which is preliminary data.</text>
</comment>
<dbReference type="InterPro" id="IPR001926">
    <property type="entry name" value="TrpB-like_PALP"/>
</dbReference>
<comment type="catalytic activity">
    <reaction evidence="9">
        <text>(1S,2R)-1-C-(indol-3-yl)glycerol 3-phosphate + L-serine = D-glyceraldehyde 3-phosphate + L-tryptophan + H2O</text>
        <dbReference type="Rhea" id="RHEA:10532"/>
        <dbReference type="ChEBI" id="CHEBI:15377"/>
        <dbReference type="ChEBI" id="CHEBI:33384"/>
        <dbReference type="ChEBI" id="CHEBI:57912"/>
        <dbReference type="ChEBI" id="CHEBI:58866"/>
        <dbReference type="ChEBI" id="CHEBI:59776"/>
        <dbReference type="EC" id="4.2.1.20"/>
    </reaction>
</comment>
<dbReference type="Pfam" id="PF00291">
    <property type="entry name" value="PALP"/>
    <property type="match status" value="1"/>
</dbReference>
<dbReference type="InterPro" id="IPR036052">
    <property type="entry name" value="TrpB-like_PALP_sf"/>
</dbReference>
<dbReference type="Gene3D" id="3.40.50.1100">
    <property type="match status" value="1"/>
</dbReference>
<dbReference type="EC" id="4.2.1.20" evidence="3"/>
<comment type="cofactor">
    <cofactor evidence="1">
        <name>pyridoxal 5'-phosphate</name>
        <dbReference type="ChEBI" id="CHEBI:597326"/>
    </cofactor>
</comment>
<keyword evidence="7" id="KW-0057">Aromatic amino acid biosynthesis</keyword>
<evidence type="ECO:0000256" key="1">
    <source>
        <dbReference type="ARBA" id="ARBA00001933"/>
    </source>
</evidence>
<organism evidence="11 12">
    <name type="scientific">Clitoria ternatea</name>
    <name type="common">Butterfly pea</name>
    <dbReference type="NCBI Taxonomy" id="43366"/>
    <lineage>
        <taxon>Eukaryota</taxon>
        <taxon>Viridiplantae</taxon>
        <taxon>Streptophyta</taxon>
        <taxon>Embryophyta</taxon>
        <taxon>Tracheophyta</taxon>
        <taxon>Spermatophyta</taxon>
        <taxon>Magnoliopsida</taxon>
        <taxon>eudicotyledons</taxon>
        <taxon>Gunneridae</taxon>
        <taxon>Pentapetalae</taxon>
        <taxon>rosids</taxon>
        <taxon>fabids</taxon>
        <taxon>Fabales</taxon>
        <taxon>Fabaceae</taxon>
        <taxon>Papilionoideae</taxon>
        <taxon>50 kb inversion clade</taxon>
        <taxon>NPAAA clade</taxon>
        <taxon>indigoferoid/millettioid clade</taxon>
        <taxon>Phaseoleae</taxon>
        <taxon>Clitoria</taxon>
    </lineage>
</organism>
<gene>
    <name evidence="11" type="ORF">RJT34_14160</name>
</gene>
<dbReference type="InterPro" id="IPR023026">
    <property type="entry name" value="Trp_synth_beta/beta-like"/>
</dbReference>
<keyword evidence="4" id="KW-0028">Amino-acid biosynthesis</keyword>
<evidence type="ECO:0000256" key="4">
    <source>
        <dbReference type="ARBA" id="ARBA00022605"/>
    </source>
</evidence>
<evidence type="ECO:0000259" key="10">
    <source>
        <dbReference type="Pfam" id="PF00291"/>
    </source>
</evidence>
<keyword evidence="5" id="KW-0822">Tryptophan biosynthesis</keyword>
<keyword evidence="8" id="KW-0456">Lyase</keyword>
<evidence type="ECO:0000256" key="6">
    <source>
        <dbReference type="ARBA" id="ARBA00022898"/>
    </source>
</evidence>
<keyword evidence="6" id="KW-0663">Pyridoxal phosphate</keyword>
<dbReference type="Proteomes" id="UP001359559">
    <property type="component" value="Unassembled WGS sequence"/>
</dbReference>
<dbReference type="InterPro" id="IPR006653">
    <property type="entry name" value="Trp_synth_b_CS"/>
</dbReference>
<dbReference type="PANTHER" id="PTHR48077:SF3">
    <property type="entry name" value="TRYPTOPHAN SYNTHASE"/>
    <property type="match status" value="1"/>
</dbReference>
<dbReference type="AlphaFoldDB" id="A0AAN9PMH7"/>
<dbReference type="PROSITE" id="PS00168">
    <property type="entry name" value="TRP_SYNTHASE_BETA"/>
    <property type="match status" value="1"/>
</dbReference>
<evidence type="ECO:0000256" key="8">
    <source>
        <dbReference type="ARBA" id="ARBA00023239"/>
    </source>
</evidence>
<evidence type="ECO:0000256" key="5">
    <source>
        <dbReference type="ARBA" id="ARBA00022822"/>
    </source>
</evidence>
<keyword evidence="12" id="KW-1185">Reference proteome</keyword>
<dbReference type="SUPFAM" id="SSF53686">
    <property type="entry name" value="Tryptophan synthase beta subunit-like PLP-dependent enzymes"/>
    <property type="match status" value="1"/>
</dbReference>